<dbReference type="AlphaFoldDB" id="A0A7Y4K1T4"/>
<proteinExistence type="predicted"/>
<dbReference type="Gene3D" id="3.40.47.10">
    <property type="match status" value="1"/>
</dbReference>
<dbReference type="Pfam" id="PF00109">
    <property type="entry name" value="ketoacyl-synt"/>
    <property type="match status" value="1"/>
</dbReference>
<evidence type="ECO:0000313" key="2">
    <source>
        <dbReference type="EMBL" id="NOK15244.1"/>
    </source>
</evidence>
<dbReference type="InterPro" id="IPR014030">
    <property type="entry name" value="Ketoacyl_synth_N"/>
</dbReference>
<dbReference type="SUPFAM" id="SSF53901">
    <property type="entry name" value="Thiolase-like"/>
    <property type="match status" value="1"/>
</dbReference>
<protein>
    <recommendedName>
        <fullName evidence="1">Beta-ketoacyl synthase-like N-terminal domain-containing protein</fullName>
    </recommendedName>
</protein>
<organism evidence="2 3">
    <name type="scientific">Corallococcus exercitus</name>
    <dbReference type="NCBI Taxonomy" id="2316736"/>
    <lineage>
        <taxon>Bacteria</taxon>
        <taxon>Pseudomonadati</taxon>
        <taxon>Myxococcota</taxon>
        <taxon>Myxococcia</taxon>
        <taxon>Myxococcales</taxon>
        <taxon>Cystobacterineae</taxon>
        <taxon>Myxococcaceae</taxon>
        <taxon>Corallococcus</taxon>
    </lineage>
</organism>
<name>A0A7Y4K1T4_9BACT</name>
<comment type="caution">
    <text evidence="2">The sequence shown here is derived from an EMBL/GenBank/DDBJ whole genome shotgun (WGS) entry which is preliminary data.</text>
</comment>
<evidence type="ECO:0000313" key="3">
    <source>
        <dbReference type="Proteomes" id="UP000528460"/>
    </source>
</evidence>
<reference evidence="2 3" key="1">
    <citation type="submission" date="2020-05" db="EMBL/GenBank/DDBJ databases">
        <authorList>
            <person name="Whitworth D."/>
        </authorList>
    </citation>
    <scope>NUCLEOTIDE SEQUENCE [LARGE SCALE GENOMIC DNA]</scope>
    <source>
        <strain evidence="2 3">CA046A</strain>
    </source>
</reference>
<dbReference type="EMBL" id="JABFJW010000705">
    <property type="protein sequence ID" value="NOK15244.1"/>
    <property type="molecule type" value="Genomic_DNA"/>
</dbReference>
<sequence>MDDANEAGAATGEQDAPMAVAVVGLALRFPGAEDARQYWRNLVGGVDSITRLDA</sequence>
<dbReference type="GO" id="GO:0016746">
    <property type="term" value="F:acyltransferase activity"/>
    <property type="evidence" value="ECO:0007669"/>
    <property type="project" value="InterPro"/>
</dbReference>
<evidence type="ECO:0000259" key="1">
    <source>
        <dbReference type="Pfam" id="PF00109"/>
    </source>
</evidence>
<feature type="domain" description="Beta-ketoacyl synthase-like N-terminal" evidence="1">
    <location>
        <begin position="19"/>
        <end position="53"/>
    </location>
</feature>
<dbReference type="InterPro" id="IPR016039">
    <property type="entry name" value="Thiolase-like"/>
</dbReference>
<gene>
    <name evidence="2" type="ORF">HNS30_40200</name>
</gene>
<accession>A0A7Y4K1T4</accession>
<feature type="non-terminal residue" evidence="2">
    <location>
        <position position="54"/>
    </location>
</feature>
<dbReference type="Proteomes" id="UP000528460">
    <property type="component" value="Unassembled WGS sequence"/>
</dbReference>